<organism evidence="1 2">
    <name type="scientific">Marilutibacter aestuarii</name>
    <dbReference type="NCBI Taxonomy" id="1706195"/>
    <lineage>
        <taxon>Bacteria</taxon>
        <taxon>Pseudomonadati</taxon>
        <taxon>Pseudomonadota</taxon>
        <taxon>Gammaproteobacteria</taxon>
        <taxon>Lysobacterales</taxon>
        <taxon>Lysobacteraceae</taxon>
        <taxon>Marilutibacter</taxon>
    </lineage>
</organism>
<sequence>MLFAFLAAAAMFLLARQQGRSAERQGLVKMMELPAEVEGENAFAAVWLLGYDVPAGRIEAAAADDVQRFERNVAALEGDETVENFASGASTDYPVLVPKGGRDDAWCDFDQDCLAHVRRHREPLAGQEARLQAMHAQVAALAEYGYYRNAFPPRVDAPFPAHLASVPRAALTWAALQYDRGDVEAGLDAVCEVASAWRPLVANSDSLVVSMVAERVHDGASRLFAAMLARDRRAAITDSCRVAFAAPDVGEASVCEAMKGEFRLVSGHLMTDGSLGGEPLPWHAFFTYDAEASRGRLARFHARACDEHASRRLSQDEAFTRAPLADGFETECVANVLGCILTSIAAPAYDDYHRRGQDHLMRMRLMATLLWLRSSESDPLPLEARLALRPAALRSPGRELQPGGDGRTLGFRLYSNRGPATWQVPVSQ</sequence>
<dbReference type="RefSeq" id="WP_141518736.1">
    <property type="nucleotide sequence ID" value="NZ_VICE01000096.1"/>
</dbReference>
<name>A0A508A902_9GAMM</name>
<keyword evidence="2" id="KW-1185">Reference proteome</keyword>
<evidence type="ECO:0000313" key="1">
    <source>
        <dbReference type="EMBL" id="TQD43505.1"/>
    </source>
</evidence>
<protein>
    <submittedName>
        <fullName evidence="1">Uncharacterized protein</fullName>
    </submittedName>
</protein>
<proteinExistence type="predicted"/>
<evidence type="ECO:0000313" key="2">
    <source>
        <dbReference type="Proteomes" id="UP000318212"/>
    </source>
</evidence>
<dbReference type="Proteomes" id="UP000318212">
    <property type="component" value="Unassembled WGS sequence"/>
</dbReference>
<dbReference type="EMBL" id="VICE01000096">
    <property type="protein sequence ID" value="TQD43505.1"/>
    <property type="molecule type" value="Genomic_DNA"/>
</dbReference>
<reference evidence="1 2" key="1">
    <citation type="submission" date="2019-06" db="EMBL/GenBank/DDBJ databases">
        <title>Lysobacter alkalisoli sp. nov. isolated from saline soil.</title>
        <authorList>
            <person name="Sun J.-Q."/>
            <person name="Xu L."/>
        </authorList>
    </citation>
    <scope>NUCLEOTIDE SEQUENCE [LARGE SCALE GENOMIC DNA]</scope>
    <source>
        <strain evidence="1 2">JCM 31130</strain>
    </source>
</reference>
<dbReference type="AlphaFoldDB" id="A0A508A902"/>
<comment type="caution">
    <text evidence="1">The sequence shown here is derived from an EMBL/GenBank/DDBJ whole genome shotgun (WGS) entry which is preliminary data.</text>
</comment>
<accession>A0A508A902</accession>
<dbReference type="OrthoDB" id="5992849at2"/>
<gene>
    <name evidence="1" type="ORF">FKV25_10400</name>
</gene>